<dbReference type="Proteomes" id="UP000596117">
    <property type="component" value="Chromosome"/>
</dbReference>
<evidence type="ECO:0000313" key="2">
    <source>
        <dbReference type="EMBL" id="QQB89292.1"/>
    </source>
</evidence>
<accession>A0A410NUB6</accession>
<dbReference type="EMBL" id="CP066026">
    <property type="protein sequence ID" value="QQB89292.1"/>
    <property type="molecule type" value="Genomic_DNA"/>
</dbReference>
<dbReference type="KEGG" id="bdm:EQG53_02670"/>
<dbReference type="Proteomes" id="UP000287388">
    <property type="component" value="Chromosome"/>
</dbReference>
<keyword evidence="4" id="KW-1185">Reference proteome</keyword>
<protein>
    <submittedName>
        <fullName evidence="1">HK97 gp10 family phage protein</fullName>
    </submittedName>
</protein>
<dbReference type="EMBL" id="CP035093">
    <property type="protein sequence ID" value="QAT13346.1"/>
    <property type="molecule type" value="Genomic_DNA"/>
</dbReference>
<reference evidence="2 4" key="2">
    <citation type="submission" date="2020-12" db="EMBL/GenBank/DDBJ databases">
        <title>FDA dAtabase for Regulatory Grade micrObial Sequences (FDA-ARGOS): Supporting development and validation of Infectious Disease Dx tests.</title>
        <authorList>
            <person name="Kerrigan L."/>
            <person name="Long C."/>
            <person name="Tallon L."/>
            <person name="Sadzewicz L."/>
            <person name="Zhao X."/>
            <person name="Boylan J."/>
            <person name="Ott S."/>
            <person name="Bowen H."/>
            <person name="Vavikolanu K."/>
            <person name="Mehta A."/>
            <person name="Aluvathingal J."/>
            <person name="Nadendla S."/>
            <person name="Yan Y."/>
            <person name="Sichtig H."/>
        </authorList>
    </citation>
    <scope>NUCLEOTIDE SEQUENCE [LARGE SCALE GENOMIC DNA]</scope>
    <source>
        <strain evidence="2 4">FDAARGOS_1026</strain>
    </source>
</reference>
<dbReference type="AlphaFoldDB" id="A0A410NUB6"/>
<organism evidence="1 3">
    <name type="scientific">Brevundimonas diminuta</name>
    <name type="common">Pseudomonas diminuta</name>
    <dbReference type="NCBI Taxonomy" id="293"/>
    <lineage>
        <taxon>Bacteria</taxon>
        <taxon>Pseudomonadati</taxon>
        <taxon>Pseudomonadota</taxon>
        <taxon>Alphaproteobacteria</taxon>
        <taxon>Caulobacterales</taxon>
        <taxon>Caulobacteraceae</taxon>
        <taxon>Brevundimonas</taxon>
    </lineage>
</organism>
<proteinExistence type="predicted"/>
<evidence type="ECO:0000313" key="4">
    <source>
        <dbReference type="Proteomes" id="UP000596117"/>
    </source>
</evidence>
<dbReference type="RefSeq" id="WP_128719042.1">
    <property type="nucleotide sequence ID" value="NZ_BJNC01000045.1"/>
</dbReference>
<sequence length="135" mass="14914">MSEDIEGLNRLMARFAAMPANVRKRAGQQAFMGAEDMVATMKSIAPRDDGEDGDQKLVDHIYQEEGRLGDISYVVISDAKDSKGRPKAPRVELGHVAEDGTQVPAVPHFYPVVRTLGPKIKRRIASAVSRELRKK</sequence>
<gene>
    <name evidence="1" type="ORF">EQG53_02670</name>
    <name evidence="2" type="ORF">I6H83_02280</name>
</gene>
<evidence type="ECO:0000313" key="3">
    <source>
        <dbReference type="Proteomes" id="UP000287388"/>
    </source>
</evidence>
<evidence type="ECO:0000313" key="1">
    <source>
        <dbReference type="EMBL" id="QAT13346.1"/>
    </source>
</evidence>
<reference evidence="1 3" key="1">
    <citation type="submission" date="2019-01" db="EMBL/GenBank/DDBJ databases">
        <title>Brevundimonas diminuta Genome sequencing and assembly.</title>
        <authorList>
            <person name="Chen H."/>
        </authorList>
    </citation>
    <scope>NUCLEOTIDE SEQUENCE [LARGE SCALE GENOMIC DNA]</scope>
    <source>
        <strain evidence="1">ATCC</strain>
        <strain evidence="3">ATCC(B) 19146</strain>
    </source>
</reference>
<name>A0A410NUB6_BREDI</name>